<reference evidence="2" key="1">
    <citation type="submission" date="2019-10" db="EMBL/GenBank/DDBJ databases">
        <authorList>
            <consortium name="DOE Joint Genome Institute"/>
            <person name="Kuo A."/>
            <person name="Miyauchi S."/>
            <person name="Kiss E."/>
            <person name="Drula E."/>
            <person name="Kohler A."/>
            <person name="Sanchez-Garcia M."/>
            <person name="Andreopoulos B."/>
            <person name="Barry K.W."/>
            <person name="Bonito G."/>
            <person name="Buee M."/>
            <person name="Carver A."/>
            <person name="Chen C."/>
            <person name="Cichocki N."/>
            <person name="Clum A."/>
            <person name="Culley D."/>
            <person name="Crous P.W."/>
            <person name="Fauchery L."/>
            <person name="Girlanda M."/>
            <person name="Hayes R."/>
            <person name="Keri Z."/>
            <person name="LaButti K."/>
            <person name="Lipzen A."/>
            <person name="Lombard V."/>
            <person name="Magnuson J."/>
            <person name="Maillard F."/>
            <person name="Morin E."/>
            <person name="Murat C."/>
            <person name="Nolan M."/>
            <person name="Ohm R."/>
            <person name="Pangilinan J."/>
            <person name="Pereira M."/>
            <person name="Perotto S."/>
            <person name="Peter M."/>
            <person name="Riley R."/>
            <person name="Sitrit Y."/>
            <person name="Stielow B."/>
            <person name="Szollosi G."/>
            <person name="Zifcakova L."/>
            <person name="Stursova M."/>
            <person name="Spatafora J.W."/>
            <person name="Tedersoo L."/>
            <person name="Vaario L.-M."/>
            <person name="Yamada A."/>
            <person name="Yan M."/>
            <person name="Wang P."/>
            <person name="Xu J."/>
            <person name="Bruns T."/>
            <person name="Baldrian P."/>
            <person name="Vilgalys R."/>
            <person name="Henrissat B."/>
            <person name="Grigoriev I.V."/>
            <person name="Hibbett D."/>
            <person name="Nagy L.G."/>
            <person name="Martin F.M."/>
        </authorList>
    </citation>
    <scope>NUCLEOTIDE SEQUENCE</scope>
    <source>
        <strain evidence="2">Prilba</strain>
    </source>
</reference>
<dbReference type="AlphaFoldDB" id="A0A9P5MTQ5"/>
<protein>
    <submittedName>
        <fullName evidence="2">Uncharacterized protein</fullName>
    </submittedName>
</protein>
<dbReference type="Proteomes" id="UP000759537">
    <property type="component" value="Unassembled WGS sequence"/>
</dbReference>
<name>A0A9P5MTQ5_9AGAM</name>
<sequence>MREMSPSPSSDWRSFPNYPLSPASPSHPNHSPLHHSSSLPLSSPPIAMSFPVQSTYHYSFHDSHIPLQPHVPVNAPYSYPSPDLDLQHILDMPIPTNILHHEPESTHPPLLAHSEQRDNDPILSPVSVNSFMTPCQSPVEMLSPLDYPTPTSLHSPVKGTLVHTILPQSSFPENHVINFNVSVSPYVPSSSPPTPPLCVCLSLSR</sequence>
<feature type="compositionally biased region" description="Polar residues" evidence="1">
    <location>
        <begin position="1"/>
        <end position="12"/>
    </location>
</feature>
<accession>A0A9P5MTQ5</accession>
<feature type="compositionally biased region" description="Low complexity" evidence="1">
    <location>
        <begin position="20"/>
        <end position="38"/>
    </location>
</feature>
<proteinExistence type="predicted"/>
<evidence type="ECO:0000256" key="1">
    <source>
        <dbReference type="SAM" id="MobiDB-lite"/>
    </source>
</evidence>
<keyword evidence="3" id="KW-1185">Reference proteome</keyword>
<evidence type="ECO:0000313" key="3">
    <source>
        <dbReference type="Proteomes" id="UP000759537"/>
    </source>
</evidence>
<organism evidence="2 3">
    <name type="scientific">Russula ochroleuca</name>
    <dbReference type="NCBI Taxonomy" id="152965"/>
    <lineage>
        <taxon>Eukaryota</taxon>
        <taxon>Fungi</taxon>
        <taxon>Dikarya</taxon>
        <taxon>Basidiomycota</taxon>
        <taxon>Agaricomycotina</taxon>
        <taxon>Agaricomycetes</taxon>
        <taxon>Russulales</taxon>
        <taxon>Russulaceae</taxon>
        <taxon>Russula</taxon>
    </lineage>
</organism>
<reference evidence="2" key="2">
    <citation type="journal article" date="2020" name="Nat. Commun.">
        <title>Large-scale genome sequencing of mycorrhizal fungi provides insights into the early evolution of symbiotic traits.</title>
        <authorList>
            <person name="Miyauchi S."/>
            <person name="Kiss E."/>
            <person name="Kuo A."/>
            <person name="Drula E."/>
            <person name="Kohler A."/>
            <person name="Sanchez-Garcia M."/>
            <person name="Morin E."/>
            <person name="Andreopoulos B."/>
            <person name="Barry K.W."/>
            <person name="Bonito G."/>
            <person name="Buee M."/>
            <person name="Carver A."/>
            <person name="Chen C."/>
            <person name="Cichocki N."/>
            <person name="Clum A."/>
            <person name="Culley D."/>
            <person name="Crous P.W."/>
            <person name="Fauchery L."/>
            <person name="Girlanda M."/>
            <person name="Hayes R.D."/>
            <person name="Keri Z."/>
            <person name="LaButti K."/>
            <person name="Lipzen A."/>
            <person name="Lombard V."/>
            <person name="Magnuson J."/>
            <person name="Maillard F."/>
            <person name="Murat C."/>
            <person name="Nolan M."/>
            <person name="Ohm R.A."/>
            <person name="Pangilinan J."/>
            <person name="Pereira M.F."/>
            <person name="Perotto S."/>
            <person name="Peter M."/>
            <person name="Pfister S."/>
            <person name="Riley R."/>
            <person name="Sitrit Y."/>
            <person name="Stielow J.B."/>
            <person name="Szollosi G."/>
            <person name="Zifcakova L."/>
            <person name="Stursova M."/>
            <person name="Spatafora J.W."/>
            <person name="Tedersoo L."/>
            <person name="Vaario L.M."/>
            <person name="Yamada A."/>
            <person name="Yan M."/>
            <person name="Wang P."/>
            <person name="Xu J."/>
            <person name="Bruns T."/>
            <person name="Baldrian P."/>
            <person name="Vilgalys R."/>
            <person name="Dunand C."/>
            <person name="Henrissat B."/>
            <person name="Grigoriev I.V."/>
            <person name="Hibbett D."/>
            <person name="Nagy L.G."/>
            <person name="Martin F.M."/>
        </authorList>
    </citation>
    <scope>NUCLEOTIDE SEQUENCE</scope>
    <source>
        <strain evidence="2">Prilba</strain>
    </source>
</reference>
<comment type="caution">
    <text evidence="2">The sequence shown here is derived from an EMBL/GenBank/DDBJ whole genome shotgun (WGS) entry which is preliminary data.</text>
</comment>
<dbReference type="EMBL" id="WHVB01000011">
    <property type="protein sequence ID" value="KAF8478483.1"/>
    <property type="molecule type" value="Genomic_DNA"/>
</dbReference>
<gene>
    <name evidence="2" type="ORF">DFH94DRAFT_750135</name>
</gene>
<feature type="region of interest" description="Disordered" evidence="1">
    <location>
        <begin position="1"/>
        <end position="38"/>
    </location>
</feature>
<evidence type="ECO:0000313" key="2">
    <source>
        <dbReference type="EMBL" id="KAF8478483.1"/>
    </source>
</evidence>